<comment type="caution">
    <text evidence="1">The sequence shown here is derived from an EMBL/GenBank/DDBJ whole genome shotgun (WGS) entry which is preliminary data.</text>
</comment>
<evidence type="ECO:0000313" key="1">
    <source>
        <dbReference type="EMBL" id="KKN97629.1"/>
    </source>
</evidence>
<organism evidence="1">
    <name type="scientific">marine sediment metagenome</name>
    <dbReference type="NCBI Taxonomy" id="412755"/>
    <lineage>
        <taxon>unclassified sequences</taxon>
        <taxon>metagenomes</taxon>
        <taxon>ecological metagenomes</taxon>
    </lineage>
</organism>
<dbReference type="InterPro" id="IPR011990">
    <property type="entry name" value="TPR-like_helical_dom_sf"/>
</dbReference>
<dbReference type="EMBL" id="LAZR01000056">
    <property type="protein sequence ID" value="KKN97629.1"/>
    <property type="molecule type" value="Genomic_DNA"/>
</dbReference>
<gene>
    <name evidence="1" type="ORF">LCGC14_0154410</name>
</gene>
<accession>A0A0F9V0X7</accession>
<dbReference type="AlphaFoldDB" id="A0A0F9V0X7"/>
<reference evidence="1" key="1">
    <citation type="journal article" date="2015" name="Nature">
        <title>Complex archaea that bridge the gap between prokaryotes and eukaryotes.</title>
        <authorList>
            <person name="Spang A."/>
            <person name="Saw J.H."/>
            <person name="Jorgensen S.L."/>
            <person name="Zaremba-Niedzwiedzka K."/>
            <person name="Martijn J."/>
            <person name="Lind A.E."/>
            <person name="van Eijk R."/>
            <person name="Schleper C."/>
            <person name="Guy L."/>
            <person name="Ettema T.J."/>
        </authorList>
    </citation>
    <scope>NUCLEOTIDE SEQUENCE</scope>
</reference>
<dbReference type="SUPFAM" id="SSF48452">
    <property type="entry name" value="TPR-like"/>
    <property type="match status" value="1"/>
</dbReference>
<dbReference type="Gene3D" id="1.25.40.10">
    <property type="entry name" value="Tetratricopeptide repeat domain"/>
    <property type="match status" value="1"/>
</dbReference>
<protein>
    <submittedName>
        <fullName evidence="1">Uncharacterized protein</fullName>
    </submittedName>
</protein>
<name>A0A0F9V0X7_9ZZZZ</name>
<sequence>MSNNFLLMEKRQLIPRWHTSRKALPLQYPTLKKKNIVVNSTNSHDPWLEEARSDWNKKRTVFNAVELNVALFMNGMYEDADYLSTLSFLLDNYNMLAPGVQSFINSSAEAKETEFYALESNMTDLSIRNVRGFLKRNPRDVFSWVDLAFYYTIKGEDEKAYRCLKTGWGLNKYIPFVARSFARFLVHKDNPEEALWVLSRSENSRNNPLLTSAHISIANSFDLPGVRVSNGRKILKNFSGDMGRVSDLAASLGTIEFENGNLKKAKKMFQTSLLVPSENALSQYGWLKQKHGFSIDEELSLPESSIENDANKYYVSGDFLSCRDKLIEFHSFQPFTDASIVDAGYMSLVGLKDPNFITESLYYKRPKTQMSFGGLNNLVVAKLLKNDFYGIESDFKLLAKKAESREGGAKGVFIATSGLMMFKIGDECKGAELYESAIEFFKKRKDERAVGIAEHFYSQNIKELNNDLYVKLRKSVEATAKKKRMSELLVEW</sequence>
<proteinExistence type="predicted"/>